<keyword evidence="3" id="KW-0732">Signal</keyword>
<comment type="similarity">
    <text evidence="1">Belongs to the peptidase C40 family.</text>
</comment>
<dbReference type="Gene3D" id="3.90.1720.10">
    <property type="entry name" value="endopeptidase domain like (from Nostoc punctiforme)"/>
    <property type="match status" value="1"/>
</dbReference>
<feature type="domain" description="LysM" evidence="8">
    <location>
        <begin position="356"/>
        <end position="399"/>
    </location>
</feature>
<dbReference type="InterPro" id="IPR036779">
    <property type="entry name" value="LysM_dom_sf"/>
</dbReference>
<evidence type="ECO:0000256" key="4">
    <source>
        <dbReference type="ARBA" id="ARBA00022737"/>
    </source>
</evidence>
<keyword evidence="4" id="KW-0677">Repeat</keyword>
<evidence type="ECO:0000313" key="10">
    <source>
        <dbReference type="EMBL" id="MCC9063493.1"/>
    </source>
</evidence>
<dbReference type="PANTHER" id="PTHR47360:SF1">
    <property type="entry name" value="ENDOPEPTIDASE NLPC-RELATED"/>
    <property type="match status" value="1"/>
</dbReference>
<gene>
    <name evidence="10" type="ORF">LNP81_10875</name>
</gene>
<evidence type="ECO:0000256" key="7">
    <source>
        <dbReference type="SAM" id="MobiDB-lite"/>
    </source>
</evidence>
<keyword evidence="11" id="KW-1185">Reference proteome</keyword>
<dbReference type="InterPro" id="IPR052062">
    <property type="entry name" value="Murein_DD/LD_carboxypeptidase"/>
</dbReference>
<accession>A0ABS8MD96</accession>
<organism evidence="10 11">
    <name type="scientific">Flavobacterium piscisymbiosum</name>
    <dbReference type="NCBI Taxonomy" id="2893753"/>
    <lineage>
        <taxon>Bacteria</taxon>
        <taxon>Pseudomonadati</taxon>
        <taxon>Bacteroidota</taxon>
        <taxon>Flavobacteriia</taxon>
        <taxon>Flavobacteriales</taxon>
        <taxon>Flavobacteriaceae</taxon>
        <taxon>Flavobacterium</taxon>
    </lineage>
</organism>
<evidence type="ECO:0000256" key="1">
    <source>
        <dbReference type="ARBA" id="ARBA00007074"/>
    </source>
</evidence>
<comment type="caution">
    <text evidence="10">The sequence shown here is derived from an EMBL/GenBank/DDBJ whole genome shotgun (WGS) entry which is preliminary data.</text>
</comment>
<dbReference type="InterPro" id="IPR038765">
    <property type="entry name" value="Papain-like_cys_pep_sf"/>
</dbReference>
<keyword evidence="6" id="KW-0788">Thiol protease</keyword>
<dbReference type="SUPFAM" id="SSF54001">
    <property type="entry name" value="Cysteine proteinases"/>
    <property type="match status" value="1"/>
</dbReference>
<keyword evidence="5" id="KW-0378">Hydrolase</keyword>
<dbReference type="EMBL" id="JAJJMM010000001">
    <property type="protein sequence ID" value="MCC9063493.1"/>
    <property type="molecule type" value="Genomic_DNA"/>
</dbReference>
<evidence type="ECO:0000259" key="8">
    <source>
        <dbReference type="PROSITE" id="PS51782"/>
    </source>
</evidence>
<dbReference type="PROSITE" id="PS51782">
    <property type="entry name" value="LYSM"/>
    <property type="match status" value="5"/>
</dbReference>
<reference evidence="10" key="1">
    <citation type="submission" date="2021-11" db="EMBL/GenBank/DDBJ databases">
        <title>Description of novel Flavobacterium species.</title>
        <authorList>
            <person name="Saticioglu I.B."/>
            <person name="Ay H."/>
            <person name="Altun S."/>
            <person name="Duman M."/>
        </authorList>
    </citation>
    <scope>NUCLEOTIDE SEQUENCE</scope>
    <source>
        <strain evidence="10">F-30</strain>
    </source>
</reference>
<feature type="domain" description="LysM" evidence="8">
    <location>
        <begin position="23"/>
        <end position="66"/>
    </location>
</feature>
<dbReference type="PANTHER" id="PTHR47360">
    <property type="entry name" value="MUREIN DD-ENDOPEPTIDASE MEPS/MUREIN LD-CARBOXYPEPTIDASE"/>
    <property type="match status" value="1"/>
</dbReference>
<dbReference type="SUPFAM" id="SSF54106">
    <property type="entry name" value="LysM domain"/>
    <property type="match status" value="5"/>
</dbReference>
<evidence type="ECO:0000256" key="3">
    <source>
        <dbReference type="ARBA" id="ARBA00022729"/>
    </source>
</evidence>
<dbReference type="InterPro" id="IPR018392">
    <property type="entry name" value="LysM"/>
</dbReference>
<proteinExistence type="inferred from homology"/>
<dbReference type="SMART" id="SM00257">
    <property type="entry name" value="LysM"/>
    <property type="match status" value="5"/>
</dbReference>
<feature type="domain" description="LysM" evidence="8">
    <location>
        <begin position="93"/>
        <end position="137"/>
    </location>
</feature>
<evidence type="ECO:0000256" key="2">
    <source>
        <dbReference type="ARBA" id="ARBA00022670"/>
    </source>
</evidence>
<dbReference type="Pfam" id="PF00877">
    <property type="entry name" value="NLPC_P60"/>
    <property type="match status" value="1"/>
</dbReference>
<name>A0ABS8MD96_9FLAO</name>
<dbReference type="Pfam" id="PF01476">
    <property type="entry name" value="LysM"/>
    <property type="match status" value="5"/>
</dbReference>
<dbReference type="InterPro" id="IPR000064">
    <property type="entry name" value="NLP_P60_dom"/>
</dbReference>
<feature type="domain" description="LysM" evidence="8">
    <location>
        <begin position="262"/>
        <end position="305"/>
    </location>
</feature>
<evidence type="ECO:0000256" key="5">
    <source>
        <dbReference type="ARBA" id="ARBA00022801"/>
    </source>
</evidence>
<dbReference type="Proteomes" id="UP001430679">
    <property type="component" value="Unassembled WGS sequence"/>
</dbReference>
<dbReference type="RefSeq" id="WP_230035737.1">
    <property type="nucleotide sequence ID" value="NZ_JAJJMM010000001.1"/>
</dbReference>
<evidence type="ECO:0000256" key="6">
    <source>
        <dbReference type="ARBA" id="ARBA00022807"/>
    </source>
</evidence>
<evidence type="ECO:0000259" key="9">
    <source>
        <dbReference type="PROSITE" id="PS51935"/>
    </source>
</evidence>
<protein>
    <submittedName>
        <fullName evidence="10">LysM peptidoglycan-binding domain-containing protein</fullName>
    </submittedName>
</protein>
<keyword evidence="2" id="KW-0645">Protease</keyword>
<dbReference type="CDD" id="cd00118">
    <property type="entry name" value="LysM"/>
    <property type="match status" value="5"/>
</dbReference>
<evidence type="ECO:0000313" key="11">
    <source>
        <dbReference type="Proteomes" id="UP001430679"/>
    </source>
</evidence>
<feature type="region of interest" description="Disordered" evidence="7">
    <location>
        <begin position="406"/>
        <end position="425"/>
    </location>
</feature>
<sequence length="574" mass="63378">MVVRLIIVLFFFSVGVFSQEKFIKHKISKGENLSVIAKKYGVKTKDIQDANPDAPKVLKLNSVLLIPNTNKKVTTKKTEIVANTTPATTSNSGLHEVQEKENLWLISKKYNVSVDDLKKANPSLESEDLKIGQKLAIPSNAVVATEKNTKKNQNIENPEIIPSTDVEVVVEVKPKETKYLIAKKYGITVAELEKQNPFIKGKLPVGYLLKIRTSKEKANQEVKDAVIASQTQIADKTATTLENKGKTSEVKPEIVSDKNAEIVVEVKPNETKYTIAKKYGITVAELEKQNPFIKGKLPVGYLLKIKTSKEKANQEIKDTAIASQTQIAENPVLTSDNKIKTDEAKPEIVPAKNVEVVVEVQPKETKYAIAKKYGITVAELERQNPFIKGKLPVGYMLKINTSKEKADAASSITTPQSNDGLSDASQVADNSAVEKDTTTIFRVSNHSDLVNQLVVNATENIGTRYRSGGTTKAGFDCSGLMICTFNNFDIKLPRSSIEQSRVGFKVGTEEAQKGDLIFFRTNGRRQINHVGMVVEVADGEIKFVHSSTHGGVIISSTKEPYYQRTFTQVNRILQ</sequence>
<feature type="domain" description="LysM" evidence="8">
    <location>
        <begin position="168"/>
        <end position="211"/>
    </location>
</feature>
<dbReference type="Gene3D" id="3.10.350.10">
    <property type="entry name" value="LysM domain"/>
    <property type="match status" value="5"/>
</dbReference>
<dbReference type="PROSITE" id="PS51935">
    <property type="entry name" value="NLPC_P60"/>
    <property type="match status" value="1"/>
</dbReference>
<feature type="domain" description="NlpC/P60" evidence="9">
    <location>
        <begin position="447"/>
        <end position="573"/>
    </location>
</feature>
<feature type="compositionally biased region" description="Polar residues" evidence="7">
    <location>
        <begin position="410"/>
        <end position="425"/>
    </location>
</feature>